<dbReference type="GO" id="GO:0008528">
    <property type="term" value="F:G protein-coupled peptide receptor activity"/>
    <property type="evidence" value="ECO:0007669"/>
    <property type="project" value="InterPro"/>
</dbReference>
<dbReference type="AlphaFoldDB" id="A0A1I7TY76"/>
<evidence type="ECO:0000256" key="1">
    <source>
        <dbReference type="SAM" id="Phobius"/>
    </source>
</evidence>
<sequence>MKTTVQTPSKTSKSTTINPYLNNDHDYIYSDLFDSQFGHKYNSDFLTDDFEKNMSYYYDIVLVFKQIYDVAVFVNVFVNLPHLYFLTRKELPTNLVYIIMIGICVSDLIHSAGRIAQLSMSWHIFYKKSLCMSVFPYFHVMTDIIAKCMQIMSRRCAGFLALFIAAFRAFSVTFPMSNAVNFLMKPESGLLIVIVVMAVCTGWSSMYYFSTIITKVTDCVGWQTPEWVPYRQDTKGKVELGIRVIDGYMALVVTALYLFVTGALVVALFKAKKLRKNLKSDKILFEQLEALALLLSLGTSISHCLICYLMSSQYRDVVKELLCCRKEKVLDFNGAISAVQSSANPTTILSTKTSNSSRKTF</sequence>
<feature type="transmembrane region" description="Helical" evidence="1">
    <location>
        <begin position="91"/>
        <end position="109"/>
    </location>
</feature>
<accession>A0A1I7TY76</accession>
<reference evidence="3" key="1">
    <citation type="submission" date="2016-11" db="UniProtKB">
        <authorList>
            <consortium name="WormBaseParasite"/>
        </authorList>
    </citation>
    <scope>IDENTIFICATION</scope>
</reference>
<feature type="transmembrane region" description="Helical" evidence="1">
    <location>
        <begin position="67"/>
        <end position="85"/>
    </location>
</feature>
<keyword evidence="1" id="KW-0472">Membrane</keyword>
<name>A0A1I7TY76_9PELO</name>
<organism evidence="2 3">
    <name type="scientific">Caenorhabditis tropicalis</name>
    <dbReference type="NCBI Taxonomy" id="1561998"/>
    <lineage>
        <taxon>Eukaryota</taxon>
        <taxon>Metazoa</taxon>
        <taxon>Ecdysozoa</taxon>
        <taxon>Nematoda</taxon>
        <taxon>Chromadorea</taxon>
        <taxon>Rhabditida</taxon>
        <taxon>Rhabditina</taxon>
        <taxon>Rhabditomorpha</taxon>
        <taxon>Rhabditoidea</taxon>
        <taxon>Rhabditidae</taxon>
        <taxon>Peloderinae</taxon>
        <taxon>Caenorhabditis</taxon>
    </lineage>
</organism>
<evidence type="ECO:0000313" key="2">
    <source>
        <dbReference type="Proteomes" id="UP000095282"/>
    </source>
</evidence>
<proteinExistence type="predicted"/>
<feature type="transmembrane region" description="Helical" evidence="1">
    <location>
        <begin position="189"/>
        <end position="209"/>
    </location>
</feature>
<dbReference type="Gene3D" id="1.20.1070.10">
    <property type="entry name" value="Rhodopsin 7-helix transmembrane proteins"/>
    <property type="match status" value="1"/>
</dbReference>
<dbReference type="InterPro" id="IPR019427">
    <property type="entry name" value="7TM_GPCR_serpentine_rcpt_Srw"/>
</dbReference>
<protein>
    <submittedName>
        <fullName evidence="3">G_PROTEIN_RECEP_F1_2 domain-containing protein</fullName>
    </submittedName>
</protein>
<keyword evidence="1" id="KW-0812">Transmembrane</keyword>
<dbReference type="SUPFAM" id="SSF81321">
    <property type="entry name" value="Family A G protein-coupled receptor-like"/>
    <property type="match status" value="1"/>
</dbReference>
<dbReference type="WBParaSite" id="Csp11.Scaffold629.g12984.t2">
    <property type="protein sequence ID" value="Csp11.Scaffold629.g12984.t2"/>
    <property type="gene ID" value="Csp11.Scaffold629.g12984"/>
</dbReference>
<dbReference type="eggNOG" id="ENOG502R2TT">
    <property type="taxonomic scope" value="Eukaryota"/>
</dbReference>
<evidence type="ECO:0000313" key="3">
    <source>
        <dbReference type="WBParaSite" id="Csp11.Scaffold629.g12984.t2"/>
    </source>
</evidence>
<feature type="transmembrane region" description="Helical" evidence="1">
    <location>
        <begin position="158"/>
        <end position="177"/>
    </location>
</feature>
<dbReference type="Proteomes" id="UP000095282">
    <property type="component" value="Unplaced"/>
</dbReference>
<dbReference type="PANTHER" id="PTHR47321:SF1">
    <property type="entry name" value="G-PROTEIN COUPLED RECEPTORS FAMILY 1 PROFILE DOMAIN-CONTAINING PROTEIN-RELATED"/>
    <property type="match status" value="1"/>
</dbReference>
<feature type="transmembrane region" description="Helical" evidence="1">
    <location>
        <begin position="290"/>
        <end position="311"/>
    </location>
</feature>
<keyword evidence="1" id="KW-1133">Transmembrane helix</keyword>
<dbReference type="STRING" id="1561998.A0A1I7TY76"/>
<dbReference type="PANTHER" id="PTHR47321">
    <property type="entry name" value="SERPENTINE RECEPTOR, CLASS W"/>
    <property type="match status" value="1"/>
</dbReference>
<dbReference type="Pfam" id="PF10324">
    <property type="entry name" value="7TM_GPCR_Srw"/>
    <property type="match status" value="2"/>
</dbReference>
<keyword evidence="2" id="KW-1185">Reference proteome</keyword>
<feature type="transmembrane region" description="Helical" evidence="1">
    <location>
        <begin position="248"/>
        <end position="269"/>
    </location>
</feature>